<sequence length="167" mass="18161">MPSGTLEVFLVSASGLKKVDLFSKTDPYVVIHCGSQNQKSNVARNQGSNPSWNQRFLFYVDDDVQEITCKLMDEDIGTADDELGTVTIPLALVFEMGKTATTAYNVIRKSGRIKGEVKLALTFTSKRGDSVHGKADNVQPYSMLNQASGVQGPYSSASRGGWNEGVY</sequence>
<evidence type="ECO:0000256" key="2">
    <source>
        <dbReference type="ARBA" id="ARBA00022837"/>
    </source>
</evidence>
<reference evidence="4" key="1">
    <citation type="submission" date="2021-08" db="EMBL/GenBank/DDBJ databases">
        <title>WGS assembly of Ceratopteris richardii.</title>
        <authorList>
            <person name="Marchant D.B."/>
            <person name="Chen G."/>
            <person name="Jenkins J."/>
            <person name="Shu S."/>
            <person name="Leebens-Mack J."/>
            <person name="Grimwood J."/>
            <person name="Schmutz J."/>
            <person name="Soltis P."/>
            <person name="Soltis D."/>
            <person name="Chen Z.-H."/>
        </authorList>
    </citation>
    <scope>NUCLEOTIDE SEQUENCE</scope>
    <source>
        <strain evidence="4">Whitten #5841</strain>
        <tissue evidence="4">Leaf</tissue>
    </source>
</reference>
<dbReference type="SMART" id="SM00239">
    <property type="entry name" value="C2"/>
    <property type="match status" value="1"/>
</dbReference>
<dbReference type="AlphaFoldDB" id="A0A8T2SSN3"/>
<dbReference type="EMBL" id="CM035422">
    <property type="protein sequence ID" value="KAH7372788.1"/>
    <property type="molecule type" value="Genomic_DNA"/>
</dbReference>
<dbReference type="InterPro" id="IPR000008">
    <property type="entry name" value="C2_dom"/>
</dbReference>
<dbReference type="GO" id="GO:0046872">
    <property type="term" value="F:metal ion binding"/>
    <property type="evidence" value="ECO:0007669"/>
    <property type="project" value="UniProtKB-KW"/>
</dbReference>
<keyword evidence="5" id="KW-1185">Reference proteome</keyword>
<dbReference type="Proteomes" id="UP000825935">
    <property type="component" value="Chromosome 17"/>
</dbReference>
<dbReference type="Pfam" id="PF00168">
    <property type="entry name" value="C2"/>
    <property type="match status" value="1"/>
</dbReference>
<dbReference type="Gene3D" id="2.60.40.150">
    <property type="entry name" value="C2 domain"/>
    <property type="match status" value="1"/>
</dbReference>
<dbReference type="OrthoDB" id="419768at2759"/>
<dbReference type="PANTHER" id="PTHR46502:SF2">
    <property type="entry name" value="16 KDA PHLOEM PROTEIN 2"/>
    <property type="match status" value="1"/>
</dbReference>
<name>A0A8T2SSN3_CERRI</name>
<dbReference type="PANTHER" id="PTHR46502">
    <property type="entry name" value="C2 DOMAIN-CONTAINING"/>
    <property type="match status" value="1"/>
</dbReference>
<evidence type="ECO:0000313" key="4">
    <source>
        <dbReference type="EMBL" id="KAH7372788.1"/>
    </source>
</evidence>
<accession>A0A8T2SSN3</accession>
<feature type="domain" description="C2" evidence="3">
    <location>
        <begin position="1"/>
        <end position="103"/>
    </location>
</feature>
<proteinExistence type="predicted"/>
<keyword evidence="2" id="KW-0106">Calcium</keyword>
<dbReference type="SUPFAM" id="SSF49562">
    <property type="entry name" value="C2 domain (Calcium/lipid-binding domain, CaLB)"/>
    <property type="match status" value="1"/>
</dbReference>
<dbReference type="PROSITE" id="PS50004">
    <property type="entry name" value="C2"/>
    <property type="match status" value="1"/>
</dbReference>
<evidence type="ECO:0000256" key="1">
    <source>
        <dbReference type="ARBA" id="ARBA00022723"/>
    </source>
</evidence>
<dbReference type="InterPro" id="IPR035892">
    <property type="entry name" value="C2_domain_sf"/>
</dbReference>
<evidence type="ECO:0000313" key="5">
    <source>
        <dbReference type="Proteomes" id="UP000825935"/>
    </source>
</evidence>
<gene>
    <name evidence="4" type="ORF">KP509_17G021100</name>
</gene>
<keyword evidence="1" id="KW-0479">Metal-binding</keyword>
<organism evidence="4 5">
    <name type="scientific">Ceratopteris richardii</name>
    <name type="common">Triangle waterfern</name>
    <dbReference type="NCBI Taxonomy" id="49495"/>
    <lineage>
        <taxon>Eukaryota</taxon>
        <taxon>Viridiplantae</taxon>
        <taxon>Streptophyta</taxon>
        <taxon>Embryophyta</taxon>
        <taxon>Tracheophyta</taxon>
        <taxon>Polypodiopsida</taxon>
        <taxon>Polypodiidae</taxon>
        <taxon>Polypodiales</taxon>
        <taxon>Pteridineae</taxon>
        <taxon>Pteridaceae</taxon>
        <taxon>Parkerioideae</taxon>
        <taxon>Ceratopteris</taxon>
    </lineage>
</organism>
<comment type="caution">
    <text evidence="4">The sequence shown here is derived from an EMBL/GenBank/DDBJ whole genome shotgun (WGS) entry which is preliminary data.</text>
</comment>
<protein>
    <recommendedName>
        <fullName evidence="3">C2 domain-containing protein</fullName>
    </recommendedName>
</protein>
<evidence type="ECO:0000259" key="3">
    <source>
        <dbReference type="PROSITE" id="PS50004"/>
    </source>
</evidence>